<dbReference type="Proteomes" id="UP000748067">
    <property type="component" value="Unassembled WGS sequence"/>
</dbReference>
<evidence type="ECO:0000313" key="4">
    <source>
        <dbReference type="Proteomes" id="UP000748067"/>
    </source>
</evidence>
<organism evidence="2 3">
    <name type="scientific">Pseudomonas antarctica</name>
    <dbReference type="NCBI Taxonomy" id="219572"/>
    <lineage>
        <taxon>Bacteria</taxon>
        <taxon>Pseudomonadati</taxon>
        <taxon>Pseudomonadota</taxon>
        <taxon>Gammaproteobacteria</taxon>
        <taxon>Pseudomonadales</taxon>
        <taxon>Pseudomonadaceae</taxon>
        <taxon>Pseudomonas</taxon>
    </lineage>
</organism>
<gene>
    <name evidence="1" type="ORF">PSAN_48550</name>
    <name evidence="2" type="ORF">SAMN04490179_4515</name>
</gene>
<protein>
    <recommendedName>
        <fullName evidence="5">Phage protein</fullName>
    </recommendedName>
</protein>
<dbReference type="EMBL" id="LT629704">
    <property type="protein sequence ID" value="SDN49825.1"/>
    <property type="molecule type" value="Genomic_DNA"/>
</dbReference>
<evidence type="ECO:0000313" key="2">
    <source>
        <dbReference type="EMBL" id="SDN49825.1"/>
    </source>
</evidence>
<dbReference type="AlphaFoldDB" id="A0A1H0BW48"/>
<sequence>MSKRRWKLIRPTSLRNAMELCKEYAREVHNKGMQRISDEMGVTDHWTVYKWLQTARMPACMIRPYEQACGCDYITRWIAASAGRLTIEIPSGRKCAAEDMQALQELLNTAAGKLMAFYAKNSEADETLSAIQSAMESLAWHRGNVSQSSNPQLDFGEQP</sequence>
<dbReference type="RefSeq" id="WP_083359070.1">
    <property type="nucleotide sequence ID" value="NZ_JXDI01000003.1"/>
</dbReference>
<evidence type="ECO:0008006" key="5">
    <source>
        <dbReference type="Google" id="ProtNLM"/>
    </source>
</evidence>
<dbReference type="OrthoDB" id="6288233at2"/>
<name>A0A1H0BW48_9PSED</name>
<accession>A0A1H0BW48</accession>
<dbReference type="Proteomes" id="UP000182470">
    <property type="component" value="Chromosome I"/>
</dbReference>
<reference evidence="1 4" key="1">
    <citation type="submission" date="2015-01" db="EMBL/GenBank/DDBJ databases">
        <title>Genome Sequence of Pseudomonas antarctica CMS 35.</title>
        <authorList>
            <person name="Voget S."/>
            <person name="Chow J."/>
            <person name="Daniel R."/>
            <person name="Streit W."/>
        </authorList>
    </citation>
    <scope>NUCLEOTIDE SEQUENCE [LARGE SCALE GENOMIC DNA]</scope>
    <source>
        <strain evidence="1 4">CMS 35</strain>
    </source>
</reference>
<evidence type="ECO:0000313" key="1">
    <source>
        <dbReference type="EMBL" id="KAF2406678.1"/>
    </source>
</evidence>
<dbReference type="EMBL" id="JXDI01000003">
    <property type="protein sequence ID" value="KAF2406678.1"/>
    <property type="molecule type" value="Genomic_DNA"/>
</dbReference>
<reference evidence="2 3" key="2">
    <citation type="submission" date="2016-10" db="EMBL/GenBank/DDBJ databases">
        <authorList>
            <person name="de Groot N.N."/>
        </authorList>
    </citation>
    <scope>NUCLEOTIDE SEQUENCE [LARGE SCALE GENOMIC DNA]</scope>
    <source>
        <strain evidence="2 3">BS2772</strain>
    </source>
</reference>
<keyword evidence="4" id="KW-1185">Reference proteome</keyword>
<evidence type="ECO:0000313" key="3">
    <source>
        <dbReference type="Proteomes" id="UP000182470"/>
    </source>
</evidence>
<proteinExistence type="predicted"/>